<protein>
    <recommendedName>
        <fullName evidence="1">ZSWIM1/3 RNaseH-like domain-containing protein</fullName>
    </recommendedName>
</protein>
<dbReference type="InterPro" id="IPR052579">
    <property type="entry name" value="Zinc_finger_SWIM"/>
</dbReference>
<feature type="domain" description="ZSWIM1/3 RNaseH-like" evidence="1">
    <location>
        <begin position="1"/>
        <end position="66"/>
    </location>
</feature>
<name>A0A329SQY2_9STRA</name>
<dbReference type="Proteomes" id="UP000251314">
    <property type="component" value="Unassembled WGS sequence"/>
</dbReference>
<dbReference type="PANTHER" id="PTHR31569">
    <property type="entry name" value="SWIM-TYPE DOMAIN-CONTAINING PROTEIN"/>
    <property type="match status" value="1"/>
</dbReference>
<accession>A0A329SQY2</accession>
<comment type="caution">
    <text evidence="2">The sequence shown here is derived from an EMBL/GenBank/DDBJ whole genome shotgun (WGS) entry which is preliminary data.</text>
</comment>
<dbReference type="InterPro" id="IPR048324">
    <property type="entry name" value="ZSWIM1-3_RNaseH-like"/>
</dbReference>
<sequence length="108" mass="12380">MVTDKFGSGAFAQHSLIDGETRANMRNAISAFQRNNEAWSVINVIAIDKDFTELSTLEDEFPEASLILCQFHVIDYLKRETAKREYGFTRFEKMHIRNVLTMMALATT</sequence>
<proteinExistence type="predicted"/>
<keyword evidence="3" id="KW-1185">Reference proteome</keyword>
<evidence type="ECO:0000259" key="1">
    <source>
        <dbReference type="Pfam" id="PF21056"/>
    </source>
</evidence>
<reference evidence="2 3" key="1">
    <citation type="submission" date="2018-01" db="EMBL/GenBank/DDBJ databases">
        <title>Draft genome of the strawberry crown rot pathogen Phytophthora cactorum.</title>
        <authorList>
            <person name="Armitage A.D."/>
            <person name="Lysoe E."/>
            <person name="Nellist C.F."/>
            <person name="Harrison R.J."/>
            <person name="Brurberg M.B."/>
        </authorList>
    </citation>
    <scope>NUCLEOTIDE SEQUENCE [LARGE SCALE GENOMIC DNA]</scope>
    <source>
        <strain evidence="2 3">10300</strain>
    </source>
</reference>
<dbReference type="VEuPathDB" id="FungiDB:PC110_g5437"/>
<dbReference type="EMBL" id="MJFZ01000091">
    <property type="protein sequence ID" value="RAW38326.1"/>
    <property type="molecule type" value="Genomic_DNA"/>
</dbReference>
<dbReference type="Pfam" id="PF21056">
    <property type="entry name" value="ZSWIM1-3_RNaseH-like"/>
    <property type="match status" value="1"/>
</dbReference>
<dbReference type="AlphaFoldDB" id="A0A329SQY2"/>
<evidence type="ECO:0000313" key="2">
    <source>
        <dbReference type="EMBL" id="RAW38326.1"/>
    </source>
</evidence>
<gene>
    <name evidence="2" type="ORF">PC110_g5437</name>
</gene>
<dbReference type="OrthoDB" id="92090at2759"/>
<dbReference type="PANTHER" id="PTHR31569:SF4">
    <property type="entry name" value="SWIM-TYPE DOMAIN-CONTAINING PROTEIN"/>
    <property type="match status" value="1"/>
</dbReference>
<evidence type="ECO:0000313" key="3">
    <source>
        <dbReference type="Proteomes" id="UP000251314"/>
    </source>
</evidence>
<organism evidence="2 3">
    <name type="scientific">Phytophthora cactorum</name>
    <dbReference type="NCBI Taxonomy" id="29920"/>
    <lineage>
        <taxon>Eukaryota</taxon>
        <taxon>Sar</taxon>
        <taxon>Stramenopiles</taxon>
        <taxon>Oomycota</taxon>
        <taxon>Peronosporomycetes</taxon>
        <taxon>Peronosporales</taxon>
        <taxon>Peronosporaceae</taxon>
        <taxon>Phytophthora</taxon>
    </lineage>
</organism>